<name>A0A0F9WFA4_9ZZZZ</name>
<feature type="domain" description="DUF4159" evidence="1">
    <location>
        <begin position="67"/>
        <end position="237"/>
    </location>
</feature>
<dbReference type="Gene3D" id="3.40.50.12140">
    <property type="entry name" value="Domain of unknown function DUF4159"/>
    <property type="match status" value="1"/>
</dbReference>
<evidence type="ECO:0000259" key="1">
    <source>
        <dbReference type="Pfam" id="PF13709"/>
    </source>
</evidence>
<dbReference type="Pfam" id="PF13709">
    <property type="entry name" value="DUF4159"/>
    <property type="match status" value="1"/>
</dbReference>
<proteinExistence type="predicted"/>
<comment type="caution">
    <text evidence="2">The sequence shown here is derived from an EMBL/GenBank/DDBJ whole genome shotgun (WGS) entry which is preliminary data.</text>
</comment>
<organism evidence="2">
    <name type="scientific">marine sediment metagenome</name>
    <dbReference type="NCBI Taxonomy" id="412755"/>
    <lineage>
        <taxon>unclassified sequences</taxon>
        <taxon>metagenomes</taxon>
        <taxon>ecological metagenomes</taxon>
    </lineage>
</organism>
<gene>
    <name evidence="2" type="ORF">LCGC14_0016490</name>
</gene>
<reference evidence="2" key="1">
    <citation type="journal article" date="2015" name="Nature">
        <title>Complex archaea that bridge the gap between prokaryotes and eukaryotes.</title>
        <authorList>
            <person name="Spang A."/>
            <person name="Saw J.H."/>
            <person name="Jorgensen S.L."/>
            <person name="Zaremba-Niedzwiedzka K."/>
            <person name="Martijn J."/>
            <person name="Lind A.E."/>
            <person name="van Eijk R."/>
            <person name="Schleper C."/>
            <person name="Guy L."/>
            <person name="Ettema T.J."/>
        </authorList>
    </citation>
    <scope>NUCLEOTIDE SEQUENCE</scope>
</reference>
<dbReference type="InterPro" id="IPR025297">
    <property type="entry name" value="DUF4159"/>
</dbReference>
<dbReference type="AlphaFoldDB" id="A0A0F9WFA4"/>
<protein>
    <recommendedName>
        <fullName evidence="1">DUF4159 domain-containing protein</fullName>
    </recommendedName>
</protein>
<accession>A0A0F9WFA4</accession>
<sequence>MTRPIRRSVFALTVALVLAGGIWLTVEALAAPAAIPEPLAGGDGEPGVVHCANLIYGHSKTSVCFADEFLSQLRKDSSIRASRRFYPVKLDSKEMFDFPFAVMTGEGAFTLTGPQRRNLRRYVLNGGFLVASAGCSSSTWDASFRDEIRRIFPDMKFKKLSMSHPIYHMVYDIKRLKTKNKAPAHLSALEHEGKIVMVYSREGLNDTANAGPGCCCCGGNEILNARQVNANLLAYALTH</sequence>
<evidence type="ECO:0000313" key="2">
    <source>
        <dbReference type="EMBL" id="KKO11173.1"/>
    </source>
</evidence>
<dbReference type="EMBL" id="LAZR01000003">
    <property type="protein sequence ID" value="KKO11173.1"/>
    <property type="molecule type" value="Genomic_DNA"/>
</dbReference>